<keyword evidence="3" id="KW-1185">Reference proteome</keyword>
<keyword evidence="1" id="KW-0812">Transmembrane</keyword>
<organism evidence="2 3">
    <name type="scientific">Aliidiomarina iranensis</name>
    <dbReference type="NCBI Taxonomy" id="1434071"/>
    <lineage>
        <taxon>Bacteria</taxon>
        <taxon>Pseudomonadati</taxon>
        <taxon>Pseudomonadota</taxon>
        <taxon>Gammaproteobacteria</taxon>
        <taxon>Alteromonadales</taxon>
        <taxon>Idiomarinaceae</taxon>
        <taxon>Aliidiomarina</taxon>
    </lineage>
</organism>
<dbReference type="NCBIfam" id="TIGR02532">
    <property type="entry name" value="IV_pilin_GFxxxE"/>
    <property type="match status" value="1"/>
</dbReference>
<dbReference type="InterPro" id="IPR045584">
    <property type="entry name" value="Pilin-like"/>
</dbReference>
<dbReference type="Proteomes" id="UP000288395">
    <property type="component" value="Unassembled WGS sequence"/>
</dbReference>
<dbReference type="EMBL" id="PIPJ01000004">
    <property type="protein sequence ID" value="RUO20939.1"/>
    <property type="molecule type" value="Genomic_DNA"/>
</dbReference>
<dbReference type="OrthoDB" id="5902365at2"/>
<dbReference type="SUPFAM" id="SSF54523">
    <property type="entry name" value="Pili subunits"/>
    <property type="match status" value="1"/>
</dbReference>
<dbReference type="RefSeq" id="WP_126767204.1">
    <property type="nucleotide sequence ID" value="NZ_PIPJ01000004.1"/>
</dbReference>
<comment type="caution">
    <text evidence="2">The sequence shown here is derived from an EMBL/GenBank/DDBJ whole genome shotgun (WGS) entry which is preliminary data.</text>
</comment>
<proteinExistence type="predicted"/>
<keyword evidence="1" id="KW-1133">Transmembrane helix</keyword>
<evidence type="ECO:0000313" key="3">
    <source>
        <dbReference type="Proteomes" id="UP000288395"/>
    </source>
</evidence>
<keyword evidence="1" id="KW-0472">Membrane</keyword>
<dbReference type="PROSITE" id="PS00409">
    <property type="entry name" value="PROKAR_NTER_METHYL"/>
    <property type="match status" value="1"/>
</dbReference>
<evidence type="ECO:0000256" key="1">
    <source>
        <dbReference type="SAM" id="Phobius"/>
    </source>
</evidence>
<reference evidence="3" key="1">
    <citation type="journal article" date="2018" name="Front. Microbiol.">
        <title>Genome-Based Analysis Reveals the Taxonomy and Diversity of the Family Idiomarinaceae.</title>
        <authorList>
            <person name="Liu Y."/>
            <person name="Lai Q."/>
            <person name="Shao Z."/>
        </authorList>
    </citation>
    <scope>NUCLEOTIDE SEQUENCE [LARGE SCALE GENOMIC DNA]</scope>
    <source>
        <strain evidence="3">GBPy7</strain>
    </source>
</reference>
<sequence length="167" mass="17748">MGRARGFSLIELIIVIIILAVVGVTAAPRFFNLSTDANRALLEELAGASKSAANLVYAKALIQGEAGKVLGTVDLDGDGVSDIETVYGYPTGDRIKGLPNALSLEEDWRYGNTFGGTQLFFSPARIIGSSGPTNNNIPLLRPDCYLAYRPPTNPGDAPTYTFFDSGC</sequence>
<dbReference type="Pfam" id="PF07963">
    <property type="entry name" value="N_methyl"/>
    <property type="match status" value="1"/>
</dbReference>
<name>A0A432VWF8_9GAMM</name>
<dbReference type="InterPro" id="IPR012902">
    <property type="entry name" value="N_methyl_site"/>
</dbReference>
<feature type="transmembrane region" description="Helical" evidence="1">
    <location>
        <begin position="12"/>
        <end position="31"/>
    </location>
</feature>
<gene>
    <name evidence="2" type="ORF">CWE08_07510</name>
</gene>
<dbReference type="Gene3D" id="3.30.700.10">
    <property type="entry name" value="Glycoprotein, Type 4 Pilin"/>
    <property type="match status" value="1"/>
</dbReference>
<protein>
    <submittedName>
        <fullName evidence="2">Prepilin-type cleavage/methylation domain-containing protein</fullName>
    </submittedName>
</protein>
<accession>A0A432VWF8</accession>
<dbReference type="AlphaFoldDB" id="A0A432VWF8"/>
<evidence type="ECO:0000313" key="2">
    <source>
        <dbReference type="EMBL" id="RUO20939.1"/>
    </source>
</evidence>